<dbReference type="SUPFAM" id="SSF140931">
    <property type="entry name" value="Fic-like"/>
    <property type="match status" value="1"/>
</dbReference>
<dbReference type="PROSITE" id="PS51459">
    <property type="entry name" value="FIDO"/>
    <property type="match status" value="1"/>
</dbReference>
<feature type="domain" description="Fido" evidence="1">
    <location>
        <begin position="1"/>
        <end position="117"/>
    </location>
</feature>
<dbReference type="InterPro" id="IPR006440">
    <property type="entry name" value="Doc"/>
</dbReference>
<dbReference type="Gene3D" id="1.20.120.1870">
    <property type="entry name" value="Fic/DOC protein, Fido domain"/>
    <property type="match status" value="1"/>
</dbReference>
<dbReference type="InterPro" id="IPR053737">
    <property type="entry name" value="Type_II_TA_Toxin"/>
</dbReference>
<dbReference type="InterPro" id="IPR003812">
    <property type="entry name" value="Fido"/>
</dbReference>
<dbReference type="KEGG" id="psai:C3B54_11668"/>
<sequence length="125" mass="13888">MTRFLDLEDALRQVKYLGFHVRDLGLLQGCLARPETTLFGDDAYPTLSHKAAALLHSVATSHPLIDGNKRTAWALLVTFLVLNDYEVITVADEGVEFVLAVATDSLELDEIAHWLSSRLKVSPLR</sequence>
<keyword evidence="3" id="KW-1185">Reference proteome</keyword>
<name>A0A2L2BPP9_9MICO</name>
<proteinExistence type="predicted"/>
<accession>A0A2L2BPP9</accession>
<dbReference type="InterPro" id="IPR036597">
    <property type="entry name" value="Fido-like_dom_sf"/>
</dbReference>
<protein>
    <submittedName>
        <fullName evidence="2">DOC-like toxin</fullName>
    </submittedName>
</protein>
<evidence type="ECO:0000313" key="2">
    <source>
        <dbReference type="EMBL" id="AVG23650.1"/>
    </source>
</evidence>
<organism evidence="2 3">
    <name type="scientific">Pontimonas salivibrio</name>
    <dbReference type="NCBI Taxonomy" id="1159327"/>
    <lineage>
        <taxon>Bacteria</taxon>
        <taxon>Bacillati</taxon>
        <taxon>Actinomycetota</taxon>
        <taxon>Actinomycetes</taxon>
        <taxon>Micrococcales</taxon>
        <taxon>Microbacteriaceae</taxon>
        <taxon>Pontimonas</taxon>
    </lineage>
</organism>
<dbReference type="NCBIfam" id="TIGR01550">
    <property type="entry name" value="DOC_P1"/>
    <property type="match status" value="1"/>
</dbReference>
<dbReference type="Pfam" id="PF02661">
    <property type="entry name" value="Fic"/>
    <property type="match status" value="1"/>
</dbReference>
<evidence type="ECO:0000259" key="1">
    <source>
        <dbReference type="PROSITE" id="PS51459"/>
    </source>
</evidence>
<dbReference type="PANTHER" id="PTHR39426:SF1">
    <property type="entry name" value="HOMOLOGY TO DEATH-ON-CURING PROTEIN OF PHAGE P1"/>
    <property type="match status" value="1"/>
</dbReference>
<dbReference type="GO" id="GO:0016301">
    <property type="term" value="F:kinase activity"/>
    <property type="evidence" value="ECO:0007669"/>
    <property type="project" value="InterPro"/>
</dbReference>
<dbReference type="Proteomes" id="UP000243077">
    <property type="component" value="Chromosome"/>
</dbReference>
<dbReference type="EMBL" id="CP026923">
    <property type="protein sequence ID" value="AVG23650.1"/>
    <property type="molecule type" value="Genomic_DNA"/>
</dbReference>
<dbReference type="RefSeq" id="WP_104913230.1">
    <property type="nucleotide sequence ID" value="NZ_CP026923.1"/>
</dbReference>
<evidence type="ECO:0000313" key="3">
    <source>
        <dbReference type="Proteomes" id="UP000243077"/>
    </source>
</evidence>
<dbReference type="OrthoDB" id="9802752at2"/>
<reference evidence="2 3" key="1">
    <citation type="submission" date="2018-02" db="EMBL/GenBank/DDBJ databases">
        <title>Complete genome of the streamlined marine actinobacterium Pontimonas salivibrio CL-TW6 adapted to coastal planktonic lifestype.</title>
        <authorList>
            <person name="Cho B.C."/>
            <person name="Hardies S.C."/>
            <person name="Jang G.I."/>
            <person name="Hwang C.Y."/>
        </authorList>
    </citation>
    <scope>NUCLEOTIDE SEQUENCE [LARGE SCALE GENOMIC DNA]</scope>
    <source>
        <strain evidence="2 3">CL-TW6</strain>
    </source>
</reference>
<gene>
    <name evidence="2" type="ORF">C3B54_11668</name>
</gene>
<dbReference type="PANTHER" id="PTHR39426">
    <property type="entry name" value="HOMOLOGY TO DEATH-ON-CURING PROTEIN OF PHAGE P1"/>
    <property type="match status" value="1"/>
</dbReference>
<dbReference type="AlphaFoldDB" id="A0A2L2BPP9"/>